<comment type="caution">
    <text evidence="4">The sequence shown here is derived from an EMBL/GenBank/DDBJ whole genome shotgun (WGS) entry which is preliminary data.</text>
</comment>
<name>A0A7W6ERC0_9BACT</name>
<dbReference type="Pfam" id="PF16344">
    <property type="entry name" value="FecR_C"/>
    <property type="match status" value="1"/>
</dbReference>
<keyword evidence="1" id="KW-0812">Transmembrane</keyword>
<protein>
    <submittedName>
        <fullName evidence="4">Ferric-dicitrate binding protein FerR (Iron transport regulator)</fullName>
    </submittedName>
</protein>
<keyword evidence="1" id="KW-1133">Transmembrane helix</keyword>
<feature type="domain" description="FecR protein" evidence="2">
    <location>
        <begin position="143"/>
        <end position="232"/>
    </location>
</feature>
<dbReference type="Proteomes" id="UP000541352">
    <property type="component" value="Unassembled WGS sequence"/>
</dbReference>
<accession>A0A7W6ERC0</accession>
<keyword evidence="5" id="KW-1185">Reference proteome</keyword>
<reference evidence="4 5" key="1">
    <citation type="submission" date="2020-08" db="EMBL/GenBank/DDBJ databases">
        <title>Genomic Encyclopedia of Type Strains, Phase IV (KMG-IV): sequencing the most valuable type-strain genomes for metagenomic binning, comparative biology and taxonomic classification.</title>
        <authorList>
            <person name="Goeker M."/>
        </authorList>
    </citation>
    <scope>NUCLEOTIDE SEQUENCE [LARGE SCALE GENOMIC DNA]</scope>
    <source>
        <strain evidence="4 5">DSM 17976</strain>
    </source>
</reference>
<gene>
    <name evidence="4" type="ORF">FHS57_003348</name>
</gene>
<dbReference type="PANTHER" id="PTHR30273:SF2">
    <property type="entry name" value="PROTEIN FECR"/>
    <property type="match status" value="1"/>
</dbReference>
<dbReference type="RefSeq" id="WP_183975509.1">
    <property type="nucleotide sequence ID" value="NZ_JACIBY010000006.1"/>
</dbReference>
<dbReference type="PANTHER" id="PTHR30273">
    <property type="entry name" value="PERIPLASMIC SIGNAL SENSOR AND SIGMA FACTOR ACTIVATOR FECR-RELATED"/>
    <property type="match status" value="1"/>
</dbReference>
<organism evidence="4 5">
    <name type="scientific">Runella defluvii</name>
    <dbReference type="NCBI Taxonomy" id="370973"/>
    <lineage>
        <taxon>Bacteria</taxon>
        <taxon>Pseudomonadati</taxon>
        <taxon>Bacteroidota</taxon>
        <taxon>Cytophagia</taxon>
        <taxon>Cytophagales</taxon>
        <taxon>Spirosomataceae</taxon>
        <taxon>Runella</taxon>
    </lineage>
</organism>
<evidence type="ECO:0000313" key="4">
    <source>
        <dbReference type="EMBL" id="MBB3839342.1"/>
    </source>
</evidence>
<feature type="transmembrane region" description="Helical" evidence="1">
    <location>
        <begin position="94"/>
        <end position="115"/>
    </location>
</feature>
<dbReference type="PIRSF" id="PIRSF018266">
    <property type="entry name" value="FecR"/>
    <property type="match status" value="1"/>
</dbReference>
<dbReference type="InterPro" id="IPR032508">
    <property type="entry name" value="FecR_C"/>
</dbReference>
<dbReference type="InterPro" id="IPR006860">
    <property type="entry name" value="FecR"/>
</dbReference>
<dbReference type="Pfam" id="PF04773">
    <property type="entry name" value="FecR"/>
    <property type="match status" value="1"/>
</dbReference>
<proteinExistence type="predicted"/>
<dbReference type="AlphaFoldDB" id="A0A7W6ERC0"/>
<dbReference type="EMBL" id="JACIBY010000006">
    <property type="protein sequence ID" value="MBB3839342.1"/>
    <property type="molecule type" value="Genomic_DNA"/>
</dbReference>
<feature type="domain" description="Protein FecR C-terminal" evidence="3">
    <location>
        <begin position="286"/>
        <end position="354"/>
    </location>
</feature>
<evidence type="ECO:0000259" key="2">
    <source>
        <dbReference type="Pfam" id="PF04773"/>
    </source>
</evidence>
<dbReference type="Gene3D" id="2.60.120.1440">
    <property type="match status" value="1"/>
</dbReference>
<dbReference type="InterPro" id="IPR012373">
    <property type="entry name" value="Ferrdict_sens_TM"/>
</dbReference>
<keyword evidence="1" id="KW-0472">Membrane</keyword>
<evidence type="ECO:0000259" key="3">
    <source>
        <dbReference type="Pfam" id="PF16344"/>
    </source>
</evidence>
<dbReference type="Gene3D" id="3.55.50.30">
    <property type="match status" value="1"/>
</dbReference>
<evidence type="ECO:0000256" key="1">
    <source>
        <dbReference type="SAM" id="Phobius"/>
    </source>
</evidence>
<sequence length="359" mass="40672">MDYYQFTAEELAADEYFRAWVCAPTPESDAFWQQFLRDCPERYYQLEEARRLILGLQELHDSNAESVTAAVIWERIEHSIDTLESTPSVRTHSWFWRVGGWAAAAVVVLALGYAWQRGEIAPAEKTEVATKALPEWMEAVNSSDKMMLIQLSDGSRVELETNSRLKYPRRFQNDTREVHLEGGAFFDVEKNPKRPFLVFANGLVTRVLGTSFHIAAYQKDPNVTVAVKSGRVSVYADRRDPRQDPESKGIVLTPNQKAVFVRSEATIRKLLVETPILLLPPAEMARFVFDAAPAPLVFAALEKAYGIEVVYDEEVLKNCLLTINLTDENLFEKLEVICKVLDADYKLIDGQVIIYGKGC</sequence>
<dbReference type="GO" id="GO:0016989">
    <property type="term" value="F:sigma factor antagonist activity"/>
    <property type="evidence" value="ECO:0007669"/>
    <property type="project" value="TreeGrafter"/>
</dbReference>
<evidence type="ECO:0000313" key="5">
    <source>
        <dbReference type="Proteomes" id="UP000541352"/>
    </source>
</evidence>